<dbReference type="Pfam" id="PF13649">
    <property type="entry name" value="Methyltransf_25"/>
    <property type="match status" value="1"/>
</dbReference>
<dbReference type="GO" id="GO:0032259">
    <property type="term" value="P:methylation"/>
    <property type="evidence" value="ECO:0007669"/>
    <property type="project" value="UniProtKB-KW"/>
</dbReference>
<keyword evidence="2" id="KW-0808">Transferase</keyword>
<evidence type="ECO:0000313" key="2">
    <source>
        <dbReference type="EMBL" id="PZD74777.1"/>
    </source>
</evidence>
<dbReference type="PANTHER" id="PTHR43667:SF2">
    <property type="entry name" value="FATTY ACID C-METHYL TRANSFERASE"/>
    <property type="match status" value="1"/>
</dbReference>
<proteinExistence type="predicted"/>
<dbReference type="CDD" id="cd02440">
    <property type="entry name" value="AdoMet_MTases"/>
    <property type="match status" value="1"/>
</dbReference>
<dbReference type="PANTHER" id="PTHR43667">
    <property type="entry name" value="CYCLOPROPANE-FATTY-ACYL-PHOSPHOLIPID SYNTHASE"/>
    <property type="match status" value="1"/>
</dbReference>
<dbReference type="SUPFAM" id="SSF53335">
    <property type="entry name" value="S-adenosyl-L-methionine-dependent methyltransferases"/>
    <property type="match status" value="1"/>
</dbReference>
<keyword evidence="2" id="KW-0489">Methyltransferase</keyword>
<sequence length="207" mass="23501">MQARAYAEADFEEPHRYCLELLQNHLTLPATGRALDLGCGPGDITLRFARAFPGWRVDGVDGSAAMLHYGHRAVTQANLQERVQLLQAYLPDGTVPHDCYPCIFSNSLLHHLINPDVLWQSIHRWAEHGAGIFIMDLMRPEDRATAHNMMETYAAGEPEVLRQDFFHSLLAAYTLTEVQDQLAHARLDQLQVKAVSDRHFIIWGQYL</sequence>
<dbReference type="Gene3D" id="3.40.50.150">
    <property type="entry name" value="Vaccinia Virus protein VP39"/>
    <property type="match status" value="1"/>
</dbReference>
<dbReference type="InterPro" id="IPR050723">
    <property type="entry name" value="CFA/CMAS"/>
</dbReference>
<reference evidence="2 3" key="1">
    <citation type="journal article" date="2018" name="Sci. Rep.">
        <title>A novel species of the marine cyanobacterium Acaryochloris with a unique pigment content and lifestyle.</title>
        <authorList>
            <person name="Partensky F."/>
            <person name="Six C."/>
            <person name="Ratin M."/>
            <person name="Garczarek L."/>
            <person name="Vaulot D."/>
            <person name="Probert I."/>
            <person name="Calteau A."/>
            <person name="Gourvil P."/>
            <person name="Marie D."/>
            <person name="Grebert T."/>
            <person name="Bouchier C."/>
            <person name="Le Panse S."/>
            <person name="Gachenot M."/>
            <person name="Rodriguez F."/>
            <person name="Garrido J.L."/>
        </authorList>
    </citation>
    <scope>NUCLEOTIDE SEQUENCE [LARGE SCALE GENOMIC DNA]</scope>
    <source>
        <strain evidence="2 3">RCC1774</strain>
    </source>
</reference>
<dbReference type="InterPro" id="IPR041698">
    <property type="entry name" value="Methyltransf_25"/>
</dbReference>
<gene>
    <name evidence="2" type="primary">tam_1</name>
    <name evidence="2" type="ORF">C1752_01023</name>
</gene>
<comment type="caution">
    <text evidence="2">The sequence shown here is derived from an EMBL/GenBank/DDBJ whole genome shotgun (WGS) entry which is preliminary data.</text>
</comment>
<keyword evidence="3" id="KW-1185">Reference proteome</keyword>
<dbReference type="InterPro" id="IPR029063">
    <property type="entry name" value="SAM-dependent_MTases_sf"/>
</dbReference>
<protein>
    <submittedName>
        <fullName evidence="2">Trans-aconitate 2-methyltransferase</fullName>
        <ecNumber evidence="2">2.1.1.144</ecNumber>
    </submittedName>
</protein>
<organism evidence="2 3">
    <name type="scientific">Acaryochloris thomasi RCC1774</name>
    <dbReference type="NCBI Taxonomy" id="1764569"/>
    <lineage>
        <taxon>Bacteria</taxon>
        <taxon>Bacillati</taxon>
        <taxon>Cyanobacteriota</taxon>
        <taxon>Cyanophyceae</taxon>
        <taxon>Acaryochloridales</taxon>
        <taxon>Acaryochloridaceae</taxon>
        <taxon>Acaryochloris</taxon>
        <taxon>Acaryochloris thomasi</taxon>
    </lineage>
</organism>
<name>A0A2W1K4R0_9CYAN</name>
<feature type="domain" description="Methyltransferase" evidence="1">
    <location>
        <begin position="35"/>
        <end position="126"/>
    </location>
</feature>
<dbReference type="GO" id="GO:0030798">
    <property type="term" value="F:trans-aconitate 2-methyltransferase activity"/>
    <property type="evidence" value="ECO:0007669"/>
    <property type="project" value="UniProtKB-EC"/>
</dbReference>
<dbReference type="Proteomes" id="UP000248857">
    <property type="component" value="Unassembled WGS sequence"/>
</dbReference>
<dbReference type="AlphaFoldDB" id="A0A2W1K4R0"/>
<evidence type="ECO:0000313" key="3">
    <source>
        <dbReference type="Proteomes" id="UP000248857"/>
    </source>
</evidence>
<dbReference type="EC" id="2.1.1.144" evidence="2"/>
<accession>A0A2W1K4R0</accession>
<evidence type="ECO:0000259" key="1">
    <source>
        <dbReference type="Pfam" id="PF13649"/>
    </source>
</evidence>
<dbReference type="EMBL" id="PQWO01000002">
    <property type="protein sequence ID" value="PZD74777.1"/>
    <property type="molecule type" value="Genomic_DNA"/>
</dbReference>